<evidence type="ECO:0000256" key="1">
    <source>
        <dbReference type="ARBA" id="ARBA00001462"/>
    </source>
</evidence>
<dbReference type="InterPro" id="IPR010720">
    <property type="entry name" value="Alpha-L-AF_C"/>
</dbReference>
<comment type="similarity">
    <text evidence="2">Belongs to the glycosyl hydrolase 51 family.</text>
</comment>
<evidence type="ECO:0000259" key="8">
    <source>
        <dbReference type="SMART" id="SM00813"/>
    </source>
</evidence>
<dbReference type="EC" id="3.2.1.55" evidence="4"/>
<evidence type="ECO:0000256" key="4">
    <source>
        <dbReference type="ARBA" id="ARBA00012670"/>
    </source>
</evidence>
<keyword evidence="7 9" id="KW-0326">Glycosidase</keyword>
<feature type="domain" description="Alpha-L-arabinofuranosidase C-terminal" evidence="8">
    <location>
        <begin position="332"/>
        <end position="525"/>
    </location>
</feature>
<accession>A0A0B6WUP4</accession>
<gene>
    <name evidence="9" type="ORF">PYK22_00736</name>
</gene>
<dbReference type="GO" id="GO:0046556">
    <property type="term" value="F:alpha-L-arabinofuranosidase activity"/>
    <property type="evidence" value="ECO:0007669"/>
    <property type="project" value="UniProtKB-EC"/>
</dbReference>
<dbReference type="PANTHER" id="PTHR43576">
    <property type="entry name" value="ALPHA-L-ARABINOFURANOSIDASE C-RELATED"/>
    <property type="match status" value="1"/>
</dbReference>
<dbReference type="EMBL" id="CBXV010000003">
    <property type="protein sequence ID" value="CDM64741.1"/>
    <property type="molecule type" value="Genomic_DNA"/>
</dbReference>
<evidence type="ECO:0000256" key="2">
    <source>
        <dbReference type="ARBA" id="ARBA00007186"/>
    </source>
</evidence>
<dbReference type="GO" id="GO:0000272">
    <property type="term" value="P:polysaccharide catabolic process"/>
    <property type="evidence" value="ECO:0007669"/>
    <property type="project" value="TreeGrafter"/>
</dbReference>
<dbReference type="RefSeq" id="WP_041974620.1">
    <property type="nucleotide sequence ID" value="NZ_CBXV010000003.1"/>
</dbReference>
<proteinExistence type="inferred from homology"/>
<reference evidence="9 10" key="2">
    <citation type="submission" date="2015-01" db="EMBL/GenBank/DDBJ databases">
        <title>Complete genome sequence of Pyrinomonas methylaliphatogenes type strain K22T.</title>
        <authorList>
            <person name="Lee K.C.Y."/>
            <person name="Power J.F."/>
            <person name="Dunfield P.F."/>
            <person name="Morgan X.C."/>
            <person name="Huttenhower C."/>
            <person name="Stott M.B."/>
        </authorList>
    </citation>
    <scope>NUCLEOTIDE SEQUENCE [LARGE SCALE GENOMIC DNA]</scope>
    <source>
        <strain evidence="9 10">K22</strain>
    </source>
</reference>
<evidence type="ECO:0000256" key="5">
    <source>
        <dbReference type="ARBA" id="ARBA00022801"/>
    </source>
</evidence>
<dbReference type="Gene3D" id="2.60.40.1180">
    <property type="entry name" value="Golgi alpha-mannosidase II"/>
    <property type="match status" value="1"/>
</dbReference>
<keyword evidence="10" id="KW-1185">Reference proteome</keyword>
<dbReference type="OrthoDB" id="9758333at2"/>
<keyword evidence="5 9" id="KW-0378">Hydrolase</keyword>
<dbReference type="Pfam" id="PF22848">
    <property type="entry name" value="ASD1_dom"/>
    <property type="match status" value="1"/>
</dbReference>
<evidence type="ECO:0000313" key="10">
    <source>
        <dbReference type="Proteomes" id="UP000031518"/>
    </source>
</evidence>
<protein>
    <recommendedName>
        <fullName evidence="4">non-reducing end alpha-L-arabinofuranosidase</fullName>
        <ecNumber evidence="4">3.2.1.55</ecNumber>
    </recommendedName>
</protein>
<dbReference type="SMART" id="SM00813">
    <property type="entry name" value="Alpha-L-AF_C"/>
    <property type="match status" value="1"/>
</dbReference>
<dbReference type="AlphaFoldDB" id="A0A0B6WUP4"/>
<dbReference type="GO" id="GO:0046373">
    <property type="term" value="P:L-arabinose metabolic process"/>
    <property type="evidence" value="ECO:0007669"/>
    <property type="project" value="InterPro"/>
</dbReference>
<organism evidence="9 10">
    <name type="scientific">Pyrinomonas methylaliphatogenes</name>
    <dbReference type="NCBI Taxonomy" id="454194"/>
    <lineage>
        <taxon>Bacteria</taxon>
        <taxon>Pseudomonadati</taxon>
        <taxon>Acidobacteriota</taxon>
        <taxon>Blastocatellia</taxon>
        <taxon>Blastocatellales</taxon>
        <taxon>Pyrinomonadaceae</taxon>
        <taxon>Pyrinomonas</taxon>
    </lineage>
</organism>
<dbReference type="InterPro" id="IPR055235">
    <property type="entry name" value="ASD1_cat"/>
</dbReference>
<evidence type="ECO:0000256" key="6">
    <source>
        <dbReference type="ARBA" id="ARBA00023277"/>
    </source>
</evidence>
<dbReference type="InterPro" id="IPR013780">
    <property type="entry name" value="Glyco_hydro_b"/>
</dbReference>
<dbReference type="Gene3D" id="3.20.20.80">
    <property type="entry name" value="Glycosidases"/>
    <property type="match status" value="1"/>
</dbReference>
<dbReference type="PANTHER" id="PTHR43576:SF2">
    <property type="entry name" value="INTRACELLULAR EXO-ALPHA-L-ARABINOFURANOSIDASE 2"/>
    <property type="match status" value="1"/>
</dbReference>
<comment type="subunit">
    <text evidence="3">Homohexamer; trimer of dimers.</text>
</comment>
<dbReference type="InterPro" id="IPR017853">
    <property type="entry name" value="GH"/>
</dbReference>
<evidence type="ECO:0000256" key="7">
    <source>
        <dbReference type="ARBA" id="ARBA00023295"/>
    </source>
</evidence>
<dbReference type="Proteomes" id="UP000031518">
    <property type="component" value="Unassembled WGS sequence"/>
</dbReference>
<evidence type="ECO:0000256" key="3">
    <source>
        <dbReference type="ARBA" id="ARBA00011165"/>
    </source>
</evidence>
<comment type="catalytic activity">
    <reaction evidence="1">
        <text>Hydrolysis of terminal non-reducing alpha-L-arabinofuranoside residues in alpha-L-arabinosides.</text>
        <dbReference type="EC" id="3.2.1.55"/>
    </reaction>
</comment>
<keyword evidence="6" id="KW-0119">Carbohydrate metabolism</keyword>
<dbReference type="SUPFAM" id="SSF51011">
    <property type="entry name" value="Glycosyl hydrolase domain"/>
    <property type="match status" value="1"/>
</dbReference>
<dbReference type="SUPFAM" id="SSF51445">
    <property type="entry name" value="(Trans)glycosidases"/>
    <property type="match status" value="1"/>
</dbReference>
<evidence type="ECO:0000313" key="9">
    <source>
        <dbReference type="EMBL" id="CDM64741.1"/>
    </source>
</evidence>
<reference evidence="9 10" key="1">
    <citation type="submission" date="2013-12" db="EMBL/GenBank/DDBJ databases">
        <authorList>
            <person name="Stott M."/>
        </authorList>
    </citation>
    <scope>NUCLEOTIDE SEQUENCE [LARGE SCALE GENOMIC DNA]</scope>
    <source>
        <strain evidence="9 10">K22</strain>
    </source>
</reference>
<name>A0A0B6WUP4_9BACT</name>
<dbReference type="Pfam" id="PF06964">
    <property type="entry name" value="Alpha-L-AF_C"/>
    <property type="match status" value="1"/>
</dbReference>
<sequence>MERREFLRSAVAACATTLLTKRSIQATEARIEILLDEPIATISPNIYGHFIEHLGGVIYDGVWVGEDSKIPNIGGIRAALVEALRRIKPSVVRWPGGCFADSYNWRDGTGPRAQRPRRTNFWIRDTTRNLDRFQVYDPNQFGTHEFMSFCKLIGAQPYLAANVRSSTPRDFYEWVEYCNAPAGLTTLSKLRAANGSAEPFNVKYWGIGNESWGCGGNYSPEEYAVEFGRFVAWVPQYGERLAFIGSGPNGGDWRWTRGFFTKLGEKRMLGAVYGWALHYYCGSTGNRNAAVFTNDEWYELLGNADRMESLIVGHWGVMGEIDREHRVKLIVDEWGAWHARWDKMPEEYLWAYPGTLRDALVAGLTLDTFNRHADKVAMANVAQLINTIHSLFLAYEDRFIVTPNFHVFEMYAAHQGAQAVRTLFSAPSITYTRAGRPAQLWGLSGSASLRDKRLTLTVVNPYVSEPRETEVVVRNAEIRSCRARILTANDIHAHNTFDDPRRVEPRDEDVSLSGKTLVYRFAPASVTRLQLDLA</sequence>
<dbReference type="STRING" id="454194.PYK22_00736"/>